<keyword evidence="2" id="KW-1185">Reference proteome</keyword>
<protein>
    <submittedName>
        <fullName evidence="1">Uncharacterized protein</fullName>
    </submittedName>
</protein>
<dbReference type="EMBL" id="CAJJDP010000014">
    <property type="protein sequence ID" value="CAD8142761.1"/>
    <property type="molecule type" value="Genomic_DNA"/>
</dbReference>
<dbReference type="Proteomes" id="UP000683925">
    <property type="component" value="Unassembled WGS sequence"/>
</dbReference>
<name>A0A8S1SMN9_PAROT</name>
<comment type="caution">
    <text evidence="1">The sequence shown here is derived from an EMBL/GenBank/DDBJ whole genome shotgun (WGS) entry which is preliminary data.</text>
</comment>
<dbReference type="OrthoDB" id="10582834at2759"/>
<accession>A0A8S1SMN9</accession>
<evidence type="ECO:0000313" key="1">
    <source>
        <dbReference type="EMBL" id="CAD8142761.1"/>
    </source>
</evidence>
<gene>
    <name evidence="1" type="ORF">POCTA_138.1.T0140139</name>
</gene>
<sequence length="134" mass="15804">MYHQSICLKLKQMNTNLSSSENDQFSIQLHQHMTTMKKSILLFFTSYLMKKLQNKFVKSFDGEFIKGYKCNNPVKLEITKQPFDQGKGQLLIKLSNVYQKLDRILKNLVQIYCSKCNLYDQFIFGIVYCFQSNC</sequence>
<reference evidence="1" key="1">
    <citation type="submission" date="2021-01" db="EMBL/GenBank/DDBJ databases">
        <authorList>
            <consortium name="Genoscope - CEA"/>
            <person name="William W."/>
        </authorList>
    </citation>
    <scope>NUCLEOTIDE SEQUENCE</scope>
</reference>
<dbReference type="AlphaFoldDB" id="A0A8S1SMN9"/>
<evidence type="ECO:0000313" key="2">
    <source>
        <dbReference type="Proteomes" id="UP000683925"/>
    </source>
</evidence>
<organism evidence="1 2">
    <name type="scientific">Paramecium octaurelia</name>
    <dbReference type="NCBI Taxonomy" id="43137"/>
    <lineage>
        <taxon>Eukaryota</taxon>
        <taxon>Sar</taxon>
        <taxon>Alveolata</taxon>
        <taxon>Ciliophora</taxon>
        <taxon>Intramacronucleata</taxon>
        <taxon>Oligohymenophorea</taxon>
        <taxon>Peniculida</taxon>
        <taxon>Parameciidae</taxon>
        <taxon>Paramecium</taxon>
    </lineage>
</organism>
<proteinExistence type="predicted"/>